<keyword evidence="3" id="KW-1185">Reference proteome</keyword>
<dbReference type="InterPro" id="IPR039561">
    <property type="entry name" value="Peptidase_M15C"/>
</dbReference>
<dbReference type="Gene3D" id="3.30.1380.10">
    <property type="match status" value="1"/>
</dbReference>
<keyword evidence="2" id="KW-0645">Protease</keyword>
<keyword evidence="2" id="KW-0121">Carboxypeptidase</keyword>
<dbReference type="STRING" id="695939.SAMN00790413_03829"/>
<proteinExistence type="predicted"/>
<evidence type="ECO:0000259" key="1">
    <source>
        <dbReference type="Pfam" id="PF13539"/>
    </source>
</evidence>
<dbReference type="RefSeq" id="WP_084047690.1">
    <property type="nucleotide sequence ID" value="NZ_FWWU01000008.1"/>
</dbReference>
<reference evidence="2 3" key="1">
    <citation type="submission" date="2017-04" db="EMBL/GenBank/DDBJ databases">
        <authorList>
            <person name="Afonso C.L."/>
            <person name="Miller P.J."/>
            <person name="Scott M.A."/>
            <person name="Spackman E."/>
            <person name="Goraichik I."/>
            <person name="Dimitrov K.M."/>
            <person name="Suarez D.L."/>
            <person name="Swayne D.E."/>
        </authorList>
    </citation>
    <scope>NUCLEOTIDE SEQUENCE [LARGE SCALE GENOMIC DNA]</scope>
    <source>
        <strain evidence="2 3">KR-140</strain>
    </source>
</reference>
<organism evidence="2 3">
    <name type="scientific">Deinococcus hopiensis KR-140</name>
    <dbReference type="NCBI Taxonomy" id="695939"/>
    <lineage>
        <taxon>Bacteria</taxon>
        <taxon>Thermotogati</taxon>
        <taxon>Deinococcota</taxon>
        <taxon>Deinococci</taxon>
        <taxon>Deinococcales</taxon>
        <taxon>Deinococcaceae</taxon>
        <taxon>Deinococcus</taxon>
    </lineage>
</organism>
<dbReference type="Pfam" id="PF13539">
    <property type="entry name" value="Peptidase_M15_4"/>
    <property type="match status" value="1"/>
</dbReference>
<evidence type="ECO:0000313" key="3">
    <source>
        <dbReference type="Proteomes" id="UP000192582"/>
    </source>
</evidence>
<accession>A0A1W1UZJ8</accession>
<dbReference type="GO" id="GO:0004180">
    <property type="term" value="F:carboxypeptidase activity"/>
    <property type="evidence" value="ECO:0007669"/>
    <property type="project" value="UniProtKB-KW"/>
</dbReference>
<dbReference type="AlphaFoldDB" id="A0A1W1UZJ8"/>
<feature type="domain" description="Peptidase M15C" evidence="1">
    <location>
        <begin position="115"/>
        <end position="175"/>
    </location>
</feature>
<protein>
    <submittedName>
        <fullName evidence="2">D-alanyl-D-alanine carboxypeptidase</fullName>
    </submittedName>
</protein>
<dbReference type="EMBL" id="FWWU01000008">
    <property type="protein sequence ID" value="SMB86496.1"/>
    <property type="molecule type" value="Genomic_DNA"/>
</dbReference>
<name>A0A1W1UZJ8_9DEIO</name>
<dbReference type="InterPro" id="IPR009045">
    <property type="entry name" value="Zn_M74/Hedgehog-like"/>
</dbReference>
<dbReference type="OrthoDB" id="9799970at2"/>
<sequence length="321" mass="35016">MTSFDFAAAIQARPSDADLPIALGRFSYRESPTQRGAVIPDPAWAGTHLVQVNLTQFPDFPTSSGRRVQHLTMHRQVAPVFIATMQLAQQRGLLKTLHEYNGCYVARHMGWTPGRPLSVHSWAAAVDFDAATNGYGVPFGRMQINKDFVRLMEECGWTWGGRWTSSYADGMHFQWSDPLPGTVVPTWQDAMAKTATPLKPVSPTPIKRRVFVNGQPVGVGRTVTDGVAVLLSKDGSAWLQPADGHEAAVAATGAVDGNSTRVTLLDQADVWVPFSGRAIYRGLMVNLNPTTYDLHVRPATAEERASSGSWSNLPHVLIGLQ</sequence>
<keyword evidence="2" id="KW-0378">Hydrolase</keyword>
<gene>
    <name evidence="2" type="ORF">SAMN00790413_03829</name>
</gene>
<evidence type="ECO:0000313" key="2">
    <source>
        <dbReference type="EMBL" id="SMB86496.1"/>
    </source>
</evidence>
<dbReference type="SUPFAM" id="SSF55166">
    <property type="entry name" value="Hedgehog/DD-peptidase"/>
    <property type="match status" value="1"/>
</dbReference>
<dbReference type="Proteomes" id="UP000192582">
    <property type="component" value="Unassembled WGS sequence"/>
</dbReference>